<dbReference type="NCBIfam" id="TIGR03848">
    <property type="entry name" value="MSMEG_4193"/>
    <property type="match status" value="1"/>
</dbReference>
<feature type="active site" description="Tele-phosphohistidine intermediate" evidence="2">
    <location>
        <position position="20"/>
    </location>
</feature>
<evidence type="ECO:0000256" key="3">
    <source>
        <dbReference type="PIRSR" id="PIRSR613078-2"/>
    </source>
</evidence>
<accession>A0A6J4M3M4</accession>
<dbReference type="InterPro" id="IPR022492">
    <property type="entry name" value="Phosphomutase_MSMEG4193_put"/>
</dbReference>
<dbReference type="PANTHER" id="PTHR46517">
    <property type="entry name" value="FRUCTOSE-2,6-BISPHOSPHATASE TIGAR"/>
    <property type="match status" value="1"/>
</dbReference>
<name>A0A6J4M3M4_9ACTN</name>
<evidence type="ECO:0000256" key="2">
    <source>
        <dbReference type="PIRSR" id="PIRSR613078-1"/>
    </source>
</evidence>
<evidence type="ECO:0000256" key="1">
    <source>
        <dbReference type="ARBA" id="ARBA00022801"/>
    </source>
</evidence>
<dbReference type="AlphaFoldDB" id="A0A6J4M3M4"/>
<proteinExistence type="predicted"/>
<evidence type="ECO:0000313" key="5">
    <source>
        <dbReference type="EMBL" id="CAA9348955.1"/>
    </source>
</evidence>
<dbReference type="CDD" id="cd07067">
    <property type="entry name" value="HP_PGM_like"/>
    <property type="match status" value="1"/>
</dbReference>
<dbReference type="SMART" id="SM00855">
    <property type="entry name" value="PGAM"/>
    <property type="match status" value="1"/>
</dbReference>
<protein>
    <submittedName>
        <fullName evidence="5">Phosphoglycerate mutase family protein</fullName>
    </submittedName>
</protein>
<dbReference type="GO" id="GO:0005829">
    <property type="term" value="C:cytosol"/>
    <property type="evidence" value="ECO:0007669"/>
    <property type="project" value="TreeGrafter"/>
</dbReference>
<feature type="region of interest" description="Disordered" evidence="4">
    <location>
        <begin position="214"/>
        <end position="245"/>
    </location>
</feature>
<keyword evidence="1" id="KW-0378">Hydrolase</keyword>
<dbReference type="PANTHER" id="PTHR46517:SF1">
    <property type="entry name" value="FRUCTOSE-2,6-BISPHOSPHATASE TIGAR"/>
    <property type="match status" value="1"/>
</dbReference>
<evidence type="ECO:0000256" key="4">
    <source>
        <dbReference type="SAM" id="MobiDB-lite"/>
    </source>
</evidence>
<feature type="compositionally biased region" description="Basic residues" evidence="4">
    <location>
        <begin position="224"/>
        <end position="234"/>
    </location>
</feature>
<sequence>MRVPAARLGFGVATVILVRHGRTAANADGILAGRAAGVRLDEIGREQAAAVAQRLAMLPLARVVTSPLQRTVQTAQAVSDAQATPLVPVRDKGLVECGYGSWTGRTLAELAKEPLWRTVQVQPSAVTFPDGEAMADMLSRAVRAVRSHDTEVAAEHGDGAVWAAVSHGDVIKAIVADALGLHLDAFQRITVSPASVCVVRYTAMRPFVAHLNDTGSDLSGLRPQPRRRRRRAKARASDAVVGGGA</sequence>
<dbReference type="EMBL" id="CADCUG010000130">
    <property type="protein sequence ID" value="CAA9348955.1"/>
    <property type="molecule type" value="Genomic_DNA"/>
</dbReference>
<dbReference type="GO" id="GO:0004331">
    <property type="term" value="F:fructose-2,6-bisphosphate 2-phosphatase activity"/>
    <property type="evidence" value="ECO:0007669"/>
    <property type="project" value="TreeGrafter"/>
</dbReference>
<dbReference type="GO" id="GO:0045820">
    <property type="term" value="P:negative regulation of glycolytic process"/>
    <property type="evidence" value="ECO:0007669"/>
    <property type="project" value="TreeGrafter"/>
</dbReference>
<dbReference type="InterPro" id="IPR029033">
    <property type="entry name" value="His_PPase_superfam"/>
</dbReference>
<dbReference type="GO" id="GO:0043456">
    <property type="term" value="P:regulation of pentose-phosphate shunt"/>
    <property type="evidence" value="ECO:0007669"/>
    <property type="project" value="TreeGrafter"/>
</dbReference>
<feature type="binding site" evidence="3">
    <location>
        <position position="70"/>
    </location>
    <ligand>
        <name>substrate</name>
    </ligand>
</feature>
<feature type="binding site" evidence="3">
    <location>
        <begin position="19"/>
        <end position="26"/>
    </location>
    <ligand>
        <name>substrate</name>
    </ligand>
</feature>
<reference evidence="5" key="1">
    <citation type="submission" date="2020-02" db="EMBL/GenBank/DDBJ databases">
        <authorList>
            <person name="Meier V. D."/>
        </authorList>
    </citation>
    <scope>NUCLEOTIDE SEQUENCE</scope>
    <source>
        <strain evidence="5">AVDCRST_MAG29</strain>
    </source>
</reference>
<feature type="binding site" evidence="3">
    <location>
        <begin position="96"/>
        <end position="99"/>
    </location>
    <ligand>
        <name>substrate</name>
    </ligand>
</feature>
<dbReference type="Pfam" id="PF00300">
    <property type="entry name" value="His_Phos_1"/>
    <property type="match status" value="1"/>
</dbReference>
<organism evidence="5">
    <name type="scientific">uncultured Nocardioidaceae bacterium</name>
    <dbReference type="NCBI Taxonomy" id="253824"/>
    <lineage>
        <taxon>Bacteria</taxon>
        <taxon>Bacillati</taxon>
        <taxon>Actinomycetota</taxon>
        <taxon>Actinomycetes</taxon>
        <taxon>Propionibacteriales</taxon>
        <taxon>Nocardioidaceae</taxon>
        <taxon>environmental samples</taxon>
    </lineage>
</organism>
<dbReference type="Gene3D" id="3.40.50.1240">
    <property type="entry name" value="Phosphoglycerate mutase-like"/>
    <property type="match status" value="1"/>
</dbReference>
<dbReference type="InterPro" id="IPR051695">
    <property type="entry name" value="Phosphoglycerate_Mutase"/>
</dbReference>
<dbReference type="InterPro" id="IPR013078">
    <property type="entry name" value="His_Pase_superF_clade-1"/>
</dbReference>
<dbReference type="SUPFAM" id="SSF53254">
    <property type="entry name" value="Phosphoglycerate mutase-like"/>
    <property type="match status" value="1"/>
</dbReference>
<feature type="active site" description="Proton donor/acceptor" evidence="2">
    <location>
        <position position="96"/>
    </location>
</feature>
<gene>
    <name evidence="5" type="ORF">AVDCRST_MAG29-2096</name>
</gene>